<accession>A0ABW0S0U2</accession>
<dbReference type="RefSeq" id="WP_379771984.1">
    <property type="nucleotide sequence ID" value="NZ_JBHSMZ010000010.1"/>
</dbReference>
<keyword evidence="4" id="KW-1185">Reference proteome</keyword>
<dbReference type="GO" id="GO:0016787">
    <property type="term" value="F:hydrolase activity"/>
    <property type="evidence" value="ECO:0007669"/>
    <property type="project" value="UniProtKB-KW"/>
</dbReference>
<dbReference type="Proteomes" id="UP001596086">
    <property type="component" value="Unassembled WGS sequence"/>
</dbReference>
<dbReference type="Gene3D" id="3.40.50.1820">
    <property type="entry name" value="alpha/beta hydrolase"/>
    <property type="match status" value="1"/>
</dbReference>
<gene>
    <name evidence="3" type="ORF">ACFPO9_15350</name>
</gene>
<keyword evidence="3" id="KW-0378">Hydrolase</keyword>
<dbReference type="InterPro" id="IPR000073">
    <property type="entry name" value="AB_hydrolase_1"/>
</dbReference>
<dbReference type="PANTHER" id="PTHR43039">
    <property type="entry name" value="ESTERASE-RELATED"/>
    <property type="match status" value="1"/>
</dbReference>
<evidence type="ECO:0000259" key="2">
    <source>
        <dbReference type="Pfam" id="PF12697"/>
    </source>
</evidence>
<comment type="caution">
    <text evidence="3">The sequence shown here is derived from an EMBL/GenBank/DDBJ whole genome shotgun (WGS) entry which is preliminary data.</text>
</comment>
<sequence>MSVQMRHHVHTAGEGAATMVFIHGFGCDQTMWRFLAPAYEDRFRVLTYDLAGCGQSDLSRYDRTTYATLHGHAADLLEIVDAAAGAGPVVLVGHSVGATIAMLAAIEAPRRFAAQVMVGPSPCFINDGDYVGGFNREDIDGLIDTMDANYLGWSRKVAPMIMGAPNQPLLSEELTERFCRNDPEIARHFARVTFYSDHRADVPRSQVPALILQCSDDLIAPRQVGDWLQRHLPDSTLRTIRNVGHCPHMSAPTESSRAIDGFLAQVLR</sequence>
<evidence type="ECO:0000313" key="4">
    <source>
        <dbReference type="Proteomes" id="UP001596086"/>
    </source>
</evidence>
<comment type="similarity">
    <text evidence="1">Belongs to the AB hydrolase superfamily.</text>
</comment>
<organism evidence="3 4">
    <name type="scientific">Massilia aerilata</name>
    <dbReference type="NCBI Taxonomy" id="453817"/>
    <lineage>
        <taxon>Bacteria</taxon>
        <taxon>Pseudomonadati</taxon>
        <taxon>Pseudomonadota</taxon>
        <taxon>Betaproteobacteria</taxon>
        <taxon>Burkholderiales</taxon>
        <taxon>Oxalobacteraceae</taxon>
        <taxon>Telluria group</taxon>
        <taxon>Massilia</taxon>
    </lineage>
</organism>
<dbReference type="EMBL" id="JBHSMZ010000010">
    <property type="protein sequence ID" value="MFC5549891.1"/>
    <property type="molecule type" value="Genomic_DNA"/>
</dbReference>
<protein>
    <submittedName>
        <fullName evidence="3">Alpha/beta fold hydrolase</fullName>
    </submittedName>
</protein>
<dbReference type="Pfam" id="PF12697">
    <property type="entry name" value="Abhydrolase_6"/>
    <property type="match status" value="1"/>
</dbReference>
<evidence type="ECO:0000313" key="3">
    <source>
        <dbReference type="EMBL" id="MFC5549891.1"/>
    </source>
</evidence>
<feature type="domain" description="AB hydrolase-1" evidence="2">
    <location>
        <begin position="19"/>
        <end position="254"/>
    </location>
</feature>
<dbReference type="InterPro" id="IPR029058">
    <property type="entry name" value="AB_hydrolase_fold"/>
</dbReference>
<name>A0ABW0S0U2_9BURK</name>
<reference evidence="4" key="1">
    <citation type="journal article" date="2019" name="Int. J. Syst. Evol. Microbiol.">
        <title>The Global Catalogue of Microorganisms (GCM) 10K type strain sequencing project: providing services to taxonomists for standard genome sequencing and annotation.</title>
        <authorList>
            <consortium name="The Broad Institute Genomics Platform"/>
            <consortium name="The Broad Institute Genome Sequencing Center for Infectious Disease"/>
            <person name="Wu L."/>
            <person name="Ma J."/>
        </authorList>
    </citation>
    <scope>NUCLEOTIDE SEQUENCE [LARGE SCALE GENOMIC DNA]</scope>
    <source>
        <strain evidence="4">CGMCC 4.5798</strain>
    </source>
</reference>
<proteinExistence type="inferred from homology"/>
<evidence type="ECO:0000256" key="1">
    <source>
        <dbReference type="ARBA" id="ARBA00008645"/>
    </source>
</evidence>
<dbReference type="PRINTS" id="PR00111">
    <property type="entry name" value="ABHYDROLASE"/>
</dbReference>
<dbReference type="SUPFAM" id="SSF53474">
    <property type="entry name" value="alpha/beta-Hydrolases"/>
    <property type="match status" value="1"/>
</dbReference>